<evidence type="ECO:0000313" key="5">
    <source>
        <dbReference type="EMBL" id="MBN2964700.1"/>
    </source>
</evidence>
<name>A0ABS2WSX7_9BACT</name>
<evidence type="ECO:0000259" key="4">
    <source>
        <dbReference type="PROSITE" id="PS01124"/>
    </source>
</evidence>
<keyword evidence="1" id="KW-0805">Transcription regulation</keyword>
<evidence type="ECO:0000256" key="3">
    <source>
        <dbReference type="ARBA" id="ARBA00023163"/>
    </source>
</evidence>
<gene>
    <name evidence="5" type="ORF">JWV37_07900</name>
</gene>
<evidence type="ECO:0000256" key="1">
    <source>
        <dbReference type="ARBA" id="ARBA00023015"/>
    </source>
</evidence>
<organism evidence="5 6">
    <name type="scientific">Sulfurospirillum tamanense</name>
    <dbReference type="NCBI Taxonomy" id="2813362"/>
    <lineage>
        <taxon>Bacteria</taxon>
        <taxon>Pseudomonadati</taxon>
        <taxon>Campylobacterota</taxon>
        <taxon>Epsilonproteobacteria</taxon>
        <taxon>Campylobacterales</taxon>
        <taxon>Sulfurospirillaceae</taxon>
        <taxon>Sulfurospirillum</taxon>
    </lineage>
</organism>
<reference evidence="6" key="1">
    <citation type="submission" date="2021-02" db="EMBL/GenBank/DDBJ databases">
        <title>Sulfurospirillum tamanensis sp. nov.</title>
        <authorList>
            <person name="Merkel A.Y."/>
        </authorList>
    </citation>
    <scope>NUCLEOTIDE SEQUENCE [LARGE SCALE GENOMIC DNA]</scope>
    <source>
        <strain evidence="6">T05b</strain>
    </source>
</reference>
<feature type="domain" description="HTH araC/xylS-type" evidence="4">
    <location>
        <begin position="155"/>
        <end position="269"/>
    </location>
</feature>
<dbReference type="PANTHER" id="PTHR43280:SF2">
    <property type="entry name" value="HTH-TYPE TRANSCRIPTIONAL REGULATOR EXSA"/>
    <property type="match status" value="1"/>
</dbReference>
<protein>
    <submittedName>
        <fullName evidence="5">Helix-turn-helix transcriptional regulator</fullName>
    </submittedName>
</protein>
<dbReference type="InterPro" id="IPR009057">
    <property type="entry name" value="Homeodomain-like_sf"/>
</dbReference>
<proteinExistence type="predicted"/>
<reference evidence="5 6" key="2">
    <citation type="submission" date="2021-02" db="EMBL/GenBank/DDBJ databases">
        <title>Sulfurospirillum tamanensis sp. nov.</title>
        <authorList>
            <person name="Frolova A."/>
            <person name="Merkel A."/>
            <person name="Slobodkin A."/>
        </authorList>
    </citation>
    <scope>NUCLEOTIDE SEQUENCE [LARGE SCALE GENOMIC DNA]</scope>
    <source>
        <strain evidence="5 6">T05b</strain>
    </source>
</reference>
<dbReference type="PROSITE" id="PS01124">
    <property type="entry name" value="HTH_ARAC_FAMILY_2"/>
    <property type="match status" value="1"/>
</dbReference>
<dbReference type="Proteomes" id="UP000703590">
    <property type="component" value="Unassembled WGS sequence"/>
</dbReference>
<dbReference type="SMART" id="SM00342">
    <property type="entry name" value="HTH_ARAC"/>
    <property type="match status" value="1"/>
</dbReference>
<dbReference type="Gene3D" id="1.10.10.60">
    <property type="entry name" value="Homeodomain-like"/>
    <property type="match status" value="1"/>
</dbReference>
<dbReference type="EMBL" id="JAFHKK010000016">
    <property type="protein sequence ID" value="MBN2964700.1"/>
    <property type="molecule type" value="Genomic_DNA"/>
</dbReference>
<dbReference type="PANTHER" id="PTHR43280">
    <property type="entry name" value="ARAC-FAMILY TRANSCRIPTIONAL REGULATOR"/>
    <property type="match status" value="1"/>
</dbReference>
<dbReference type="InterPro" id="IPR018060">
    <property type="entry name" value="HTH_AraC"/>
</dbReference>
<dbReference type="RefSeq" id="WP_205459251.1">
    <property type="nucleotide sequence ID" value="NZ_JAFHKK010000016.1"/>
</dbReference>
<comment type="caution">
    <text evidence="5">The sequence shown here is derived from an EMBL/GenBank/DDBJ whole genome shotgun (WGS) entry which is preliminary data.</text>
</comment>
<accession>A0ABS2WSX7</accession>
<reference evidence="5 6" key="3">
    <citation type="submission" date="2021-02" db="EMBL/GenBank/DDBJ databases">
        <authorList>
            <person name="Merkel A.Y."/>
        </authorList>
    </citation>
    <scope>NUCLEOTIDE SEQUENCE [LARGE SCALE GENOMIC DNA]</scope>
    <source>
        <strain evidence="5 6">T05b</strain>
    </source>
</reference>
<dbReference type="Pfam" id="PF12833">
    <property type="entry name" value="HTH_18"/>
    <property type="match status" value="1"/>
</dbReference>
<dbReference type="SUPFAM" id="SSF46689">
    <property type="entry name" value="Homeodomain-like"/>
    <property type="match status" value="1"/>
</dbReference>
<keyword evidence="3" id="KW-0804">Transcription</keyword>
<sequence length="279" mass="32644">MLTYQELMPITKEIATYVHLYSFSQGVLDEPHAKYITRAFPTFLIQFYFEFEGGLAEIESNGEKLPIPRNGYINACSTQWIDIFQTQSNSTKRHVKNFKIDLYPHVLFEVFGISPLELSLLEGSLKEVWGEGYDSLYRALEEKQSALDMVHVFEKYFIKKLKNNPQKKPFSPPVFFQQHASLKDLSQTLGYSERWIQKYHMEVFGVSFKKAQGVLRFFKTIQSISLHVKTNSPLNLTHLAYESGYFDQAHFIKEFKRYAGMTPTEYVRQKFGTSVLFFW</sequence>
<evidence type="ECO:0000313" key="6">
    <source>
        <dbReference type="Proteomes" id="UP000703590"/>
    </source>
</evidence>
<keyword evidence="6" id="KW-1185">Reference proteome</keyword>
<evidence type="ECO:0000256" key="2">
    <source>
        <dbReference type="ARBA" id="ARBA00023125"/>
    </source>
</evidence>
<keyword evidence="2" id="KW-0238">DNA-binding</keyword>